<evidence type="ECO:0000256" key="1">
    <source>
        <dbReference type="SAM" id="MobiDB-lite"/>
    </source>
</evidence>
<reference evidence="2 3" key="1">
    <citation type="submission" date="2021-06" db="EMBL/GenBank/DDBJ databases">
        <authorList>
            <person name="Palmer J.M."/>
        </authorList>
    </citation>
    <scope>NUCLEOTIDE SEQUENCE [LARGE SCALE GENOMIC DNA]</scope>
    <source>
        <strain evidence="2 3">AS_MEX2019</strain>
        <tissue evidence="2">Muscle</tissue>
    </source>
</reference>
<feature type="compositionally biased region" description="Low complexity" evidence="1">
    <location>
        <begin position="46"/>
        <end position="65"/>
    </location>
</feature>
<name>A0ABV0ZH53_9TELE</name>
<protein>
    <submittedName>
        <fullName evidence="2">Uncharacterized protein</fullName>
    </submittedName>
</protein>
<sequence length="125" mass="12770">MGRSRVQAAVPEAVPGRHRVQAAGRSGDQQVGDVGAAGGKGESSHPSGTGTRDGGSSSTSPSRTGTKCEGRRPPHSSSDFSQGPFSLGLNDVVNPRIRKKNPSSPRASLGGFQLSPASSMGSWEK</sequence>
<accession>A0ABV0ZH53</accession>
<feature type="compositionally biased region" description="Polar residues" evidence="1">
    <location>
        <begin position="75"/>
        <end position="84"/>
    </location>
</feature>
<organism evidence="2 3">
    <name type="scientific">Ameca splendens</name>
    <dbReference type="NCBI Taxonomy" id="208324"/>
    <lineage>
        <taxon>Eukaryota</taxon>
        <taxon>Metazoa</taxon>
        <taxon>Chordata</taxon>
        <taxon>Craniata</taxon>
        <taxon>Vertebrata</taxon>
        <taxon>Euteleostomi</taxon>
        <taxon>Actinopterygii</taxon>
        <taxon>Neopterygii</taxon>
        <taxon>Teleostei</taxon>
        <taxon>Neoteleostei</taxon>
        <taxon>Acanthomorphata</taxon>
        <taxon>Ovalentaria</taxon>
        <taxon>Atherinomorphae</taxon>
        <taxon>Cyprinodontiformes</taxon>
        <taxon>Goodeidae</taxon>
        <taxon>Ameca</taxon>
    </lineage>
</organism>
<keyword evidence="3" id="KW-1185">Reference proteome</keyword>
<proteinExistence type="predicted"/>
<dbReference type="EMBL" id="JAHRIP010064460">
    <property type="protein sequence ID" value="MEQ2305578.1"/>
    <property type="molecule type" value="Genomic_DNA"/>
</dbReference>
<feature type="compositionally biased region" description="Polar residues" evidence="1">
    <location>
        <begin position="115"/>
        <end position="125"/>
    </location>
</feature>
<evidence type="ECO:0000313" key="2">
    <source>
        <dbReference type="EMBL" id="MEQ2305578.1"/>
    </source>
</evidence>
<comment type="caution">
    <text evidence="2">The sequence shown here is derived from an EMBL/GenBank/DDBJ whole genome shotgun (WGS) entry which is preliminary data.</text>
</comment>
<dbReference type="Proteomes" id="UP001469553">
    <property type="component" value="Unassembled WGS sequence"/>
</dbReference>
<feature type="region of interest" description="Disordered" evidence="1">
    <location>
        <begin position="1"/>
        <end position="125"/>
    </location>
</feature>
<gene>
    <name evidence="2" type="ORF">AMECASPLE_039284</name>
</gene>
<evidence type="ECO:0000313" key="3">
    <source>
        <dbReference type="Proteomes" id="UP001469553"/>
    </source>
</evidence>